<dbReference type="EMBL" id="JAPWDV010000001">
    <property type="protein sequence ID" value="KAJ6225530.1"/>
    <property type="molecule type" value="Genomic_DNA"/>
</dbReference>
<reference evidence="6" key="1">
    <citation type="submission" date="2022-12" db="EMBL/GenBank/DDBJ databases">
        <title>Genome assemblies of Blomia tropicalis.</title>
        <authorList>
            <person name="Cui Y."/>
        </authorList>
    </citation>
    <scope>NUCLEOTIDE SEQUENCE</scope>
    <source>
        <tissue evidence="6">Adult mites</tissue>
    </source>
</reference>
<feature type="compositionally biased region" description="Basic residues" evidence="1">
    <location>
        <begin position="1"/>
        <end position="11"/>
    </location>
</feature>
<feature type="domain" description="Integrator complex subunit 1 R3" evidence="3">
    <location>
        <begin position="1677"/>
        <end position="1841"/>
    </location>
</feature>
<dbReference type="InterPro" id="IPR053964">
    <property type="entry name" value="INT1_R3"/>
</dbReference>
<gene>
    <name evidence="6" type="ORF">RDWZM_004075</name>
</gene>
<evidence type="ECO:0000259" key="4">
    <source>
        <dbReference type="Pfam" id="PF22928"/>
    </source>
</evidence>
<dbReference type="InterPro" id="IPR053965">
    <property type="entry name" value="INTS1_R4"/>
</dbReference>
<evidence type="ECO:0000259" key="5">
    <source>
        <dbReference type="Pfam" id="PF22929"/>
    </source>
</evidence>
<dbReference type="PANTHER" id="PTHR21224">
    <property type="entry name" value="INTEGRATOR COMPLEX SUBUNIT 1"/>
    <property type="match status" value="1"/>
</dbReference>
<feature type="domain" description="Integrator complex subunit 1 RPB2-binding" evidence="2">
    <location>
        <begin position="322"/>
        <end position="469"/>
    </location>
</feature>
<dbReference type="OMA" id="DENSWPE"/>
<dbReference type="Proteomes" id="UP001142055">
    <property type="component" value="Chromosome 1"/>
</dbReference>
<dbReference type="PANTHER" id="PTHR21224:SF1">
    <property type="entry name" value="INTEGRATOR COMPLEX SUBUNIT 1"/>
    <property type="match status" value="1"/>
</dbReference>
<dbReference type="Pfam" id="PF22928">
    <property type="entry name" value="INTS1_R4"/>
    <property type="match status" value="1"/>
</dbReference>
<dbReference type="Pfam" id="PF22929">
    <property type="entry name" value="INTS1_INTS2-bd"/>
    <property type="match status" value="1"/>
</dbReference>
<evidence type="ECO:0000313" key="6">
    <source>
        <dbReference type="EMBL" id="KAJ6225530.1"/>
    </source>
</evidence>
<feature type="compositionally biased region" description="Polar residues" evidence="1">
    <location>
        <begin position="23"/>
        <end position="33"/>
    </location>
</feature>
<feature type="domain" description="Integrator complex subunit 1 INTS2-binding" evidence="5">
    <location>
        <begin position="966"/>
        <end position="1291"/>
    </location>
</feature>
<dbReference type="GO" id="GO:0034474">
    <property type="term" value="P:U2 snRNA 3'-end processing"/>
    <property type="evidence" value="ECO:0007669"/>
    <property type="project" value="InterPro"/>
</dbReference>
<sequence>MSNKRNIKNKHLAPSQDFFALGGSSNQPNPGLSQNLVKLPAKRNETSFQAPALSAKRPKLSTAIQPSGNVIPSSSIASIPTSHSVIRSTSSSSNILKTSWEERAIVVPAKDLKDKVLEYDESDSEEMIERLLCGAAKQLREQKNKPDSCLVLSLIYLAKIRPLFFCSNTIVDAFSSLLRRDSLINFIKTKNSLVPSLVVNLFKYAFHDENSWPENFIKMYIEDSLGDRVWVDNDECKEFVDIIIASFKTKLPPKSMLQTSDVTNTSKLPESAVLTSMGDDSLGEDASCSSTPSIYSDQGKDSGSLNAPITSRYSDNEEFVIRYVTDVISDHLNRRPIADISRNVIKLLMATAGIRNIRYLVIQKLEPWFQNPKLSRPAQDLLLTICLNCNESDVETLNHLLKMRLKNKAFINHFVICFKELLNKEDNTFDILLRHVVSNELAQNRNMNNLHLISIIFQHKPDRAVMVLARIFISIIFKKEDYLRALRSLLREIVRQLRYEHINFALFVDILLSESKFQSEKMEFAQIDEDIRIKVPSIVVDLITMTILLSVNPTVREAFSTSKPDRREIIRNFQLQISLIQCKTVEWLHETVIRRYPTENLRKSFISCLNKIFFFENLEQYYKIDNWPPENDRNFLFRVTTEVPILEGTLLNIFSMGSTKDIPLTPHESCDISYSLILRAAAIYTDADLNYPVFIINDHLQLIKKLFDSCMYSYPENTSFPPGYTPPNYAIIDLYWKVWFQLLILCAHLPNNFGKYAWDHFPTIRLLIELAITNNYQYPPKNNDDLLGKDMQLTQIEKIKILEFENYLAGNHEVNETNSYLIPTLITLDPTSIARRPTSVFLEDLKSKCLKYRICQLLYQSRDPDFLLIIIDQQQKLFASQTLFSSISWLVELVESNENNFSILPIPCLCEFLFGQISDELHSLSANIENNKTEKMKRKEKRRKHIRLIAHFQNLIQQNSSDELHELLVFLSNRLSSFQPVARKLAYKTLHTIVSTNVEECLSSLDDNKLPPLICQETSNWFQTKLVEYLKTQNQIKQFCNSMVDALEFETEPHLICEYLDFISRYIQAPPVKLMLNCSSLLIHRKKIVSTIFSYSTAKVKEKFSNSVLMLFSSYFGCLQMKLDLEPKTKEQDNDKLVYIRFSNSNKLFHIDPNIVYGLITILSYTYIYNWPGVIGLSKLFFSNGNPQFFSDRERKNPQPLFPDWLALRLLSSESEKLIKLILFNSKVEQLLTFLEYNGLSNIAYQKILFTLDKLNASDALVVKNANFDRVKLLNNLQIHWMKGVENGKNFAKVHLNYVGDVKTMDDADSETYIPPHKFKKSYEFWHKKEIVRIFKEKDFSALLVMVRKLRSNELHLKKKVLKLTLVEFDSNLISLANEIIQGDFNLLFNAIIKDVEDQEQHSIFLSEFYAIKKSLVLLKPLDKIIKDTTFWTCFNRFFIKESQKIIKKEKQCKKKVNSLKSFDELESFLKNFNFECNDKMQNQSWCETFKDLAIDKFYNKDTELNDENTLVKSMIFSRNRPYLLLSLLCKSNFSTLNKCVDYVLDGSVPLNASAVLDFLTICINSKRLAIKFDDENLIDEDLLQLKNQHIRKLIHFVIVENDIPRRIELVLNSCCTNSYKTSFVISVLKSYTNDDSKEKIAADLHTWLYLNIPYINCPQKLQDDHFKLIQDESCSMDKMTHNLITSFVFAEPNISTNPQLFRWWELAILKIAANHPLLFIRQLPMIPSLLSGKVNLLNYEVFKSLNLFNIFSKFINILRLLCPYLWDKNTKGLVPILDLYTDFFMSYYHLPRQRGVNDELSPILRKFLLLLDDWLKHDSDSANNWIKNHKHIFMELSLSFSSEQNSIRSIMSGLPLQNQTLLVLNCHNNLINLRNSQFNQDKLMSTLIETSKQANMNPEIAQYLLDELRTFYMNPSTCEVSLNLSMKALQYNPRQFKLIIGTYVRCLQSKLSNVSNASLALLPEFVLLSQEYRSLILKKVFEQAINGNSNALSALIESFRALKSQIGC</sequence>
<proteinExistence type="predicted"/>
<accession>A0A9Q0MKI3</accession>
<dbReference type="Pfam" id="PF12432">
    <property type="entry name" value="INTS1_RP2B-bd"/>
    <property type="match status" value="1"/>
</dbReference>
<feature type="domain" description="Integrator complex subunit 1 R4" evidence="4">
    <location>
        <begin position="1875"/>
        <end position="1971"/>
    </location>
</feature>
<organism evidence="6 7">
    <name type="scientific">Blomia tropicalis</name>
    <name type="common">Mite</name>
    <dbReference type="NCBI Taxonomy" id="40697"/>
    <lineage>
        <taxon>Eukaryota</taxon>
        <taxon>Metazoa</taxon>
        <taxon>Ecdysozoa</taxon>
        <taxon>Arthropoda</taxon>
        <taxon>Chelicerata</taxon>
        <taxon>Arachnida</taxon>
        <taxon>Acari</taxon>
        <taxon>Acariformes</taxon>
        <taxon>Sarcoptiformes</taxon>
        <taxon>Astigmata</taxon>
        <taxon>Glycyphagoidea</taxon>
        <taxon>Echimyopodidae</taxon>
        <taxon>Blomia</taxon>
    </lineage>
</organism>
<keyword evidence="7" id="KW-1185">Reference proteome</keyword>
<feature type="region of interest" description="Disordered" evidence="1">
    <location>
        <begin position="1"/>
        <end position="33"/>
    </location>
</feature>
<dbReference type="GO" id="GO:0032039">
    <property type="term" value="C:integrator complex"/>
    <property type="evidence" value="ECO:0007669"/>
    <property type="project" value="InterPro"/>
</dbReference>
<feature type="region of interest" description="Disordered" evidence="1">
    <location>
        <begin position="277"/>
        <end position="302"/>
    </location>
</feature>
<feature type="compositionally biased region" description="Polar residues" evidence="1">
    <location>
        <begin position="287"/>
        <end position="302"/>
    </location>
</feature>
<evidence type="ECO:0000313" key="7">
    <source>
        <dbReference type="Proteomes" id="UP001142055"/>
    </source>
</evidence>
<dbReference type="InterPro" id="IPR038902">
    <property type="entry name" value="INTS1"/>
</dbReference>
<evidence type="ECO:0000259" key="3">
    <source>
        <dbReference type="Pfam" id="PF22927"/>
    </source>
</evidence>
<dbReference type="Pfam" id="PF22927">
    <property type="entry name" value="INT1_R3"/>
    <property type="match status" value="1"/>
</dbReference>
<evidence type="ECO:0000256" key="1">
    <source>
        <dbReference type="SAM" id="MobiDB-lite"/>
    </source>
</evidence>
<name>A0A9Q0MKI3_BLOTA</name>
<evidence type="ECO:0008006" key="8">
    <source>
        <dbReference type="Google" id="ProtNLM"/>
    </source>
</evidence>
<evidence type="ECO:0000259" key="2">
    <source>
        <dbReference type="Pfam" id="PF12432"/>
    </source>
</evidence>
<dbReference type="InterPro" id="IPR053966">
    <property type="entry name" value="INTS1_INTS2-bd"/>
</dbReference>
<comment type="caution">
    <text evidence="6">The sequence shown here is derived from an EMBL/GenBank/DDBJ whole genome shotgun (WGS) entry which is preliminary data.</text>
</comment>
<dbReference type="InterPro" id="IPR022145">
    <property type="entry name" value="INTS1_RPB2-bd"/>
</dbReference>
<protein>
    <recommendedName>
        <fullName evidence="8">Integrator complex subunit 1</fullName>
    </recommendedName>
</protein>